<dbReference type="PANTHER" id="PTHR18952:SF271">
    <property type="entry name" value="ALPHA CARBONIC ANHYDRASE 4-RELATED"/>
    <property type="match status" value="1"/>
</dbReference>
<dbReference type="PROSITE" id="PS00162">
    <property type="entry name" value="ALPHA_CA_1"/>
    <property type="match status" value="1"/>
</dbReference>
<dbReference type="InterPro" id="IPR001148">
    <property type="entry name" value="CA_dom"/>
</dbReference>
<dbReference type="EMBL" id="JAYWIO010000008">
    <property type="protein sequence ID" value="KAK7244508.1"/>
    <property type="molecule type" value="Genomic_DNA"/>
</dbReference>
<keyword evidence="10 12" id="KW-0456">Lyase</keyword>
<name>A0AAN9E410_CROPI</name>
<evidence type="ECO:0000256" key="7">
    <source>
        <dbReference type="ARBA" id="ARBA00022729"/>
    </source>
</evidence>
<dbReference type="Gene3D" id="3.10.200.10">
    <property type="entry name" value="Alpha carbonic anhydrase"/>
    <property type="match status" value="1"/>
</dbReference>
<dbReference type="GO" id="GO:0004089">
    <property type="term" value="F:carbonate dehydratase activity"/>
    <property type="evidence" value="ECO:0007669"/>
    <property type="project" value="UniProtKB-UniRule"/>
</dbReference>
<evidence type="ECO:0000256" key="10">
    <source>
        <dbReference type="ARBA" id="ARBA00023239"/>
    </source>
</evidence>
<dbReference type="InterPro" id="IPR041891">
    <property type="entry name" value="Alpha_CA_prokaryot-like"/>
</dbReference>
<organism evidence="14 15">
    <name type="scientific">Crotalaria pallida</name>
    <name type="common">Smooth rattlebox</name>
    <name type="synonym">Crotalaria striata</name>
    <dbReference type="NCBI Taxonomy" id="3830"/>
    <lineage>
        <taxon>Eukaryota</taxon>
        <taxon>Viridiplantae</taxon>
        <taxon>Streptophyta</taxon>
        <taxon>Embryophyta</taxon>
        <taxon>Tracheophyta</taxon>
        <taxon>Spermatophyta</taxon>
        <taxon>Magnoliopsida</taxon>
        <taxon>eudicotyledons</taxon>
        <taxon>Gunneridae</taxon>
        <taxon>Pentapetalae</taxon>
        <taxon>rosids</taxon>
        <taxon>fabids</taxon>
        <taxon>Fabales</taxon>
        <taxon>Fabaceae</taxon>
        <taxon>Papilionoideae</taxon>
        <taxon>50 kb inversion clade</taxon>
        <taxon>genistoids sensu lato</taxon>
        <taxon>core genistoids</taxon>
        <taxon>Crotalarieae</taxon>
        <taxon>Crotalaria</taxon>
    </lineage>
</organism>
<keyword evidence="6 12" id="KW-0479">Metal-binding</keyword>
<dbReference type="InterPro" id="IPR023561">
    <property type="entry name" value="Carbonic_anhydrase_a-class"/>
</dbReference>
<dbReference type="PROSITE" id="PS51144">
    <property type="entry name" value="ALPHA_CA_2"/>
    <property type="match status" value="1"/>
</dbReference>
<dbReference type="Proteomes" id="UP001372338">
    <property type="component" value="Unassembled WGS sequence"/>
</dbReference>
<evidence type="ECO:0000313" key="15">
    <source>
        <dbReference type="Proteomes" id="UP001372338"/>
    </source>
</evidence>
<accession>A0AAN9E410</accession>
<dbReference type="GO" id="GO:0008270">
    <property type="term" value="F:zinc ion binding"/>
    <property type="evidence" value="ECO:0007669"/>
    <property type="project" value="UniProtKB-UniRule"/>
</dbReference>
<evidence type="ECO:0000256" key="5">
    <source>
        <dbReference type="ARBA" id="ARBA00012925"/>
    </source>
</evidence>
<keyword evidence="7 12" id="KW-0732">Signal</keyword>
<dbReference type="AlphaFoldDB" id="A0AAN9E410"/>
<evidence type="ECO:0000256" key="12">
    <source>
        <dbReference type="RuleBase" id="RU367011"/>
    </source>
</evidence>
<dbReference type="PANTHER" id="PTHR18952">
    <property type="entry name" value="CARBONIC ANHYDRASE"/>
    <property type="match status" value="1"/>
</dbReference>
<evidence type="ECO:0000256" key="3">
    <source>
        <dbReference type="ARBA" id="ARBA00004470"/>
    </source>
</evidence>
<gene>
    <name evidence="14" type="ORF">RIF29_39331</name>
</gene>
<dbReference type="EC" id="4.2.1.1" evidence="5 12"/>
<sequence length="270" mass="30411">MMSLLTNFNLFSLVLVVLIFSSSSFLIISASDSEDNVEFTYIEGSGKGPKDWGNLNPKWKVCGDGKLQSPIDLVDERVQVFLQLDKLKRYYKPAPAILKNRGSDIMLKWEGDAGQVVINGTNYNLLQCHWHTPSEHTLNGSKFDLELHVVHQNSKGDIAVIGQWYKIGMPNPLLSKLINTIKSLKNSTVDLGIINPLEIRFGSRRYYRYLGSLTTPSCTEGVIWTIAKKVRTVSMEQVQALKAAVNHGYEENARPTQELNGRQVYFYPGE</sequence>
<dbReference type="InterPro" id="IPR036398">
    <property type="entry name" value="CA_dom_sf"/>
</dbReference>
<evidence type="ECO:0000256" key="9">
    <source>
        <dbReference type="ARBA" id="ARBA00023180"/>
    </source>
</evidence>
<feature type="domain" description="Alpha-carbonic anhydrase" evidence="13">
    <location>
        <begin position="37"/>
        <end position="268"/>
    </location>
</feature>
<comment type="function">
    <text evidence="2 12">Reversible hydration of carbon dioxide.</text>
</comment>
<evidence type="ECO:0000256" key="11">
    <source>
        <dbReference type="ARBA" id="ARBA00048348"/>
    </source>
</evidence>
<reference evidence="14 15" key="1">
    <citation type="submission" date="2024-01" db="EMBL/GenBank/DDBJ databases">
        <title>The genomes of 5 underutilized Papilionoideae crops provide insights into root nodulation and disease resistanc.</title>
        <authorList>
            <person name="Yuan L."/>
        </authorList>
    </citation>
    <scope>NUCLEOTIDE SEQUENCE [LARGE SCALE GENOMIC DNA]</scope>
    <source>
        <strain evidence="14">ZHUSHIDOU_FW_LH</strain>
        <tissue evidence="14">Leaf</tissue>
    </source>
</reference>
<dbReference type="CDD" id="cd03124">
    <property type="entry name" value="alpha_CA_prokaryotic_like"/>
    <property type="match status" value="1"/>
</dbReference>
<comment type="catalytic activity">
    <reaction evidence="11 12">
        <text>hydrogencarbonate + H(+) = CO2 + H2O</text>
        <dbReference type="Rhea" id="RHEA:10748"/>
        <dbReference type="ChEBI" id="CHEBI:15377"/>
        <dbReference type="ChEBI" id="CHEBI:15378"/>
        <dbReference type="ChEBI" id="CHEBI:16526"/>
        <dbReference type="ChEBI" id="CHEBI:17544"/>
        <dbReference type="EC" id="4.2.1.1"/>
    </reaction>
</comment>
<dbReference type="FunFam" id="3.10.200.10:FF:000007">
    <property type="entry name" value="Alpha carbonic anhydrase 3"/>
    <property type="match status" value="1"/>
</dbReference>
<dbReference type="SMART" id="SM01057">
    <property type="entry name" value="Carb_anhydrase"/>
    <property type="match status" value="1"/>
</dbReference>
<protein>
    <recommendedName>
        <fullName evidence="5 12">Carbonic anhydrase</fullName>
        <ecNumber evidence="5 12">4.2.1.1</ecNumber>
    </recommendedName>
</protein>
<comment type="cofactor">
    <cofactor evidence="1 12">
        <name>Zn(2+)</name>
        <dbReference type="ChEBI" id="CHEBI:29105"/>
    </cofactor>
</comment>
<keyword evidence="15" id="KW-1185">Reference proteome</keyword>
<evidence type="ECO:0000256" key="1">
    <source>
        <dbReference type="ARBA" id="ARBA00001947"/>
    </source>
</evidence>
<dbReference type="SUPFAM" id="SSF51069">
    <property type="entry name" value="Carbonic anhydrase"/>
    <property type="match status" value="1"/>
</dbReference>
<dbReference type="Pfam" id="PF00194">
    <property type="entry name" value="Carb_anhydrase"/>
    <property type="match status" value="1"/>
</dbReference>
<comment type="subcellular location">
    <subcellularLocation>
        <location evidence="3">Plastid</location>
        <location evidence="3">Chloroplast stroma</location>
    </subcellularLocation>
</comment>
<evidence type="ECO:0000313" key="14">
    <source>
        <dbReference type="EMBL" id="KAK7244508.1"/>
    </source>
</evidence>
<comment type="similarity">
    <text evidence="12">Belongs to the alpha-carbonic anhydrase family.</text>
</comment>
<keyword evidence="8 12" id="KW-0862">Zinc</keyword>
<evidence type="ECO:0000256" key="4">
    <source>
        <dbReference type="ARBA" id="ARBA00006365"/>
    </source>
</evidence>
<evidence type="ECO:0000259" key="13">
    <source>
        <dbReference type="PROSITE" id="PS51144"/>
    </source>
</evidence>
<dbReference type="GO" id="GO:0006730">
    <property type="term" value="P:one-carbon metabolic process"/>
    <property type="evidence" value="ECO:0007669"/>
    <property type="project" value="TreeGrafter"/>
</dbReference>
<proteinExistence type="inferred from homology"/>
<comment type="similarity">
    <text evidence="4">Belongs to the alpha-class carbonic anhydrase family.</text>
</comment>
<dbReference type="InterPro" id="IPR018338">
    <property type="entry name" value="Carbonic_anhydrase_a-class_CS"/>
</dbReference>
<evidence type="ECO:0000256" key="8">
    <source>
        <dbReference type="ARBA" id="ARBA00022833"/>
    </source>
</evidence>
<feature type="signal peptide" evidence="12">
    <location>
        <begin position="1"/>
        <end position="24"/>
    </location>
</feature>
<feature type="chain" id="PRO_5042665144" description="Carbonic anhydrase" evidence="12">
    <location>
        <begin position="25"/>
        <end position="270"/>
    </location>
</feature>
<comment type="caution">
    <text evidence="14">The sequence shown here is derived from an EMBL/GenBank/DDBJ whole genome shotgun (WGS) entry which is preliminary data.</text>
</comment>
<evidence type="ECO:0000256" key="2">
    <source>
        <dbReference type="ARBA" id="ARBA00002904"/>
    </source>
</evidence>
<evidence type="ECO:0000256" key="6">
    <source>
        <dbReference type="ARBA" id="ARBA00022723"/>
    </source>
</evidence>
<dbReference type="GO" id="GO:0009570">
    <property type="term" value="C:chloroplast stroma"/>
    <property type="evidence" value="ECO:0007669"/>
    <property type="project" value="UniProtKB-SubCell"/>
</dbReference>
<keyword evidence="9" id="KW-0325">Glycoprotein</keyword>